<protein>
    <submittedName>
        <fullName evidence="7">EamA family transporter</fullName>
    </submittedName>
</protein>
<sequence>MNPKYYIELLLLASIWGASFLFMRIASPEFGALNMAALRVFIAGLTLLPVFIYVTKKSLLPLPKKDQVNIWKNLILVSVGNSVIPFMLFAYAALSLEAGLASIVNATTPLWGAFFGVLLFNAVLIRSGWFGLLIGFIGVIVLTLHKLSFSLDNDVLAILAVVSATCLYGIASNYSKKHLNHVPSLLVASGTMFVGSIIVLPIFFINNNLEFILSVNSTAWMAIIALGAICTGFAYILFYRLIECTSPTIAMSVTYLIPIFGVCFGSLFLNEPLYLNMLFGGVLILVGVMLTTGLHLRLKKFKQQ</sequence>
<comment type="subcellular location">
    <subcellularLocation>
        <location evidence="1">Membrane</location>
        <topology evidence="1">Multi-pass membrane protein</topology>
    </subcellularLocation>
</comment>
<comment type="caution">
    <text evidence="7">The sequence shown here is derived from an EMBL/GenBank/DDBJ whole genome shotgun (WGS) entry which is preliminary data.</text>
</comment>
<feature type="transmembrane region" description="Helical" evidence="5">
    <location>
        <begin position="100"/>
        <end position="122"/>
    </location>
</feature>
<dbReference type="OrthoDB" id="9810556at2"/>
<evidence type="ECO:0000256" key="2">
    <source>
        <dbReference type="ARBA" id="ARBA00022692"/>
    </source>
</evidence>
<dbReference type="PANTHER" id="PTHR32322:SF9">
    <property type="entry name" value="AMINO-ACID METABOLITE EFFLUX PUMP-RELATED"/>
    <property type="match status" value="1"/>
</dbReference>
<evidence type="ECO:0000256" key="3">
    <source>
        <dbReference type="ARBA" id="ARBA00022989"/>
    </source>
</evidence>
<feature type="transmembrane region" description="Helical" evidence="5">
    <location>
        <begin position="249"/>
        <end position="269"/>
    </location>
</feature>
<dbReference type="PANTHER" id="PTHR32322">
    <property type="entry name" value="INNER MEMBRANE TRANSPORTER"/>
    <property type="match status" value="1"/>
</dbReference>
<dbReference type="InterPro" id="IPR000620">
    <property type="entry name" value="EamA_dom"/>
</dbReference>
<dbReference type="InterPro" id="IPR037185">
    <property type="entry name" value="EmrE-like"/>
</dbReference>
<feature type="transmembrane region" description="Helical" evidence="5">
    <location>
        <begin position="74"/>
        <end position="94"/>
    </location>
</feature>
<keyword evidence="8" id="KW-1185">Reference proteome</keyword>
<keyword evidence="4 5" id="KW-0472">Membrane</keyword>
<feature type="transmembrane region" description="Helical" evidence="5">
    <location>
        <begin position="129"/>
        <end position="149"/>
    </location>
</feature>
<dbReference type="AlphaFoldDB" id="A0A6N8F7V5"/>
<accession>A0A6N8F7V5</accession>
<feature type="transmembrane region" description="Helical" evidence="5">
    <location>
        <begin position="155"/>
        <end position="174"/>
    </location>
</feature>
<evidence type="ECO:0000256" key="4">
    <source>
        <dbReference type="ARBA" id="ARBA00023136"/>
    </source>
</evidence>
<name>A0A6N8F7V5_9GAMM</name>
<feature type="transmembrane region" description="Helical" evidence="5">
    <location>
        <begin position="32"/>
        <end position="54"/>
    </location>
</feature>
<evidence type="ECO:0000313" key="7">
    <source>
        <dbReference type="EMBL" id="MUH72483.1"/>
    </source>
</evidence>
<proteinExistence type="predicted"/>
<dbReference type="SUPFAM" id="SSF103481">
    <property type="entry name" value="Multidrug resistance efflux transporter EmrE"/>
    <property type="match status" value="2"/>
</dbReference>
<keyword evidence="2 5" id="KW-0812">Transmembrane</keyword>
<dbReference type="RefSeq" id="WP_155695656.1">
    <property type="nucleotide sequence ID" value="NZ_BAAAFQ010000004.1"/>
</dbReference>
<dbReference type="GO" id="GO:0016020">
    <property type="term" value="C:membrane"/>
    <property type="evidence" value="ECO:0007669"/>
    <property type="project" value="UniProtKB-SubCell"/>
</dbReference>
<evidence type="ECO:0000256" key="1">
    <source>
        <dbReference type="ARBA" id="ARBA00004141"/>
    </source>
</evidence>
<organism evidence="7 8">
    <name type="scientific">Psychrosphaera haliotis</name>
    <dbReference type="NCBI Taxonomy" id="555083"/>
    <lineage>
        <taxon>Bacteria</taxon>
        <taxon>Pseudomonadati</taxon>
        <taxon>Pseudomonadota</taxon>
        <taxon>Gammaproteobacteria</taxon>
        <taxon>Alteromonadales</taxon>
        <taxon>Pseudoalteromonadaceae</taxon>
        <taxon>Psychrosphaera</taxon>
    </lineage>
</organism>
<feature type="domain" description="EamA" evidence="6">
    <location>
        <begin position="9"/>
        <end position="143"/>
    </location>
</feature>
<evidence type="ECO:0000259" key="6">
    <source>
        <dbReference type="Pfam" id="PF00892"/>
    </source>
</evidence>
<dbReference type="Proteomes" id="UP000439994">
    <property type="component" value="Unassembled WGS sequence"/>
</dbReference>
<dbReference type="EMBL" id="WOCD01000003">
    <property type="protein sequence ID" value="MUH72483.1"/>
    <property type="molecule type" value="Genomic_DNA"/>
</dbReference>
<evidence type="ECO:0000256" key="5">
    <source>
        <dbReference type="SAM" id="Phobius"/>
    </source>
</evidence>
<reference evidence="7 8" key="1">
    <citation type="submission" date="2019-11" db="EMBL/GenBank/DDBJ databases">
        <title>P. haliotis isolates from Z. marina roots.</title>
        <authorList>
            <person name="Cohen M."/>
            <person name="Jospin G."/>
            <person name="Eisen J.A."/>
            <person name="Coil D.A."/>
        </authorList>
    </citation>
    <scope>NUCLEOTIDE SEQUENCE [LARGE SCALE GENOMIC DNA]</scope>
    <source>
        <strain evidence="7 8">UCD-MCMsp1aY</strain>
    </source>
</reference>
<feature type="domain" description="EamA" evidence="6">
    <location>
        <begin position="157"/>
        <end position="292"/>
    </location>
</feature>
<keyword evidence="3 5" id="KW-1133">Transmembrane helix</keyword>
<feature type="transmembrane region" description="Helical" evidence="5">
    <location>
        <begin position="186"/>
        <end position="205"/>
    </location>
</feature>
<feature type="transmembrane region" description="Helical" evidence="5">
    <location>
        <begin position="7"/>
        <end position="26"/>
    </location>
</feature>
<feature type="transmembrane region" description="Helical" evidence="5">
    <location>
        <begin position="275"/>
        <end position="296"/>
    </location>
</feature>
<dbReference type="InterPro" id="IPR050638">
    <property type="entry name" value="AA-Vitamin_Transporters"/>
</dbReference>
<evidence type="ECO:0000313" key="8">
    <source>
        <dbReference type="Proteomes" id="UP000439994"/>
    </source>
</evidence>
<feature type="transmembrane region" description="Helical" evidence="5">
    <location>
        <begin position="217"/>
        <end position="237"/>
    </location>
</feature>
<dbReference type="Pfam" id="PF00892">
    <property type="entry name" value="EamA"/>
    <property type="match status" value="2"/>
</dbReference>
<gene>
    <name evidence="7" type="ORF">GNP35_08290</name>
</gene>